<dbReference type="Proteomes" id="UP000801492">
    <property type="component" value="Unassembled WGS sequence"/>
</dbReference>
<reference evidence="1" key="1">
    <citation type="submission" date="2019-08" db="EMBL/GenBank/DDBJ databases">
        <title>The genome of the North American firefly Photinus pyralis.</title>
        <authorList>
            <consortium name="Photinus pyralis genome working group"/>
            <person name="Fallon T.R."/>
            <person name="Sander Lower S.E."/>
            <person name="Weng J.-K."/>
        </authorList>
    </citation>
    <scope>NUCLEOTIDE SEQUENCE</scope>
    <source>
        <strain evidence="1">TRF0915ILg1</strain>
        <tissue evidence="1">Whole body</tissue>
    </source>
</reference>
<name>A0A8K0G6Y0_IGNLU</name>
<keyword evidence="2" id="KW-1185">Reference proteome</keyword>
<protein>
    <submittedName>
        <fullName evidence="1">Uncharacterized protein</fullName>
    </submittedName>
</protein>
<dbReference type="OrthoDB" id="6734405at2759"/>
<gene>
    <name evidence="1" type="ORF">ILUMI_17859</name>
</gene>
<evidence type="ECO:0000313" key="2">
    <source>
        <dbReference type="Proteomes" id="UP000801492"/>
    </source>
</evidence>
<evidence type="ECO:0000313" key="1">
    <source>
        <dbReference type="EMBL" id="KAF2888314.1"/>
    </source>
</evidence>
<organism evidence="1 2">
    <name type="scientific">Ignelater luminosus</name>
    <name type="common">Cucubano</name>
    <name type="synonym">Pyrophorus luminosus</name>
    <dbReference type="NCBI Taxonomy" id="2038154"/>
    <lineage>
        <taxon>Eukaryota</taxon>
        <taxon>Metazoa</taxon>
        <taxon>Ecdysozoa</taxon>
        <taxon>Arthropoda</taxon>
        <taxon>Hexapoda</taxon>
        <taxon>Insecta</taxon>
        <taxon>Pterygota</taxon>
        <taxon>Neoptera</taxon>
        <taxon>Endopterygota</taxon>
        <taxon>Coleoptera</taxon>
        <taxon>Polyphaga</taxon>
        <taxon>Elateriformia</taxon>
        <taxon>Elateroidea</taxon>
        <taxon>Elateridae</taxon>
        <taxon>Agrypninae</taxon>
        <taxon>Pyrophorini</taxon>
        <taxon>Ignelater</taxon>
    </lineage>
</organism>
<sequence>MGLENKPNQIFNLDETSFYYDPSSVKLLSGVGQKAHRIQDGLGRENTTVLANCNAAGKVMPPLIVFQGGRKEKKDLPVTFYAC</sequence>
<feature type="non-terminal residue" evidence="1">
    <location>
        <position position="83"/>
    </location>
</feature>
<accession>A0A8K0G6Y0</accession>
<proteinExistence type="predicted"/>
<dbReference type="EMBL" id="VTPC01078391">
    <property type="protein sequence ID" value="KAF2888314.1"/>
    <property type="molecule type" value="Genomic_DNA"/>
</dbReference>
<dbReference type="AlphaFoldDB" id="A0A8K0G6Y0"/>
<comment type="caution">
    <text evidence="1">The sequence shown here is derived from an EMBL/GenBank/DDBJ whole genome shotgun (WGS) entry which is preliminary data.</text>
</comment>